<dbReference type="EMBL" id="CP002432">
    <property type="protein sequence ID" value="ADU65252.1"/>
    <property type="molecule type" value="Genomic_DNA"/>
</dbReference>
<dbReference type="STRING" id="653733.Selin_0501"/>
<evidence type="ECO:0000313" key="1">
    <source>
        <dbReference type="EMBL" id="ADU65252.1"/>
    </source>
</evidence>
<keyword evidence="2" id="KW-1185">Reference proteome</keyword>
<accession>E6W0K0</accession>
<evidence type="ECO:0000313" key="2">
    <source>
        <dbReference type="Proteomes" id="UP000002572"/>
    </source>
</evidence>
<dbReference type="Proteomes" id="UP000002572">
    <property type="component" value="Chromosome"/>
</dbReference>
<sequence>MHSGCSGTFTSGAQVVDKLRMMGFNNQFFPIPVHFTCTNCQTEFMMETLESQCPSCHMTYGVTPCHAHDPDSIQAAGIHY</sequence>
<reference evidence="1 2" key="1">
    <citation type="submission" date="2010-12" db="EMBL/GenBank/DDBJ databases">
        <title>Complete sequence of Desulfurispirillum indicum S5.</title>
        <authorList>
            <consortium name="US DOE Joint Genome Institute"/>
            <person name="Lucas S."/>
            <person name="Copeland A."/>
            <person name="Lapidus A."/>
            <person name="Cheng J.-F."/>
            <person name="Goodwin L."/>
            <person name="Pitluck S."/>
            <person name="Chertkov O."/>
            <person name="Held B."/>
            <person name="Detter J.C."/>
            <person name="Han C."/>
            <person name="Tapia R."/>
            <person name="Land M."/>
            <person name="Hauser L."/>
            <person name="Kyrpides N."/>
            <person name="Ivanova N."/>
            <person name="Mikhailova N."/>
            <person name="Haggblom M."/>
            <person name="Rauschenbach I."/>
            <person name="Bini E."/>
            <person name="Woyke T."/>
        </authorList>
    </citation>
    <scope>NUCLEOTIDE SEQUENCE [LARGE SCALE GENOMIC DNA]</scope>
    <source>
        <strain evidence="2">ATCC BAA-1389 / DSM 22839 / S5</strain>
    </source>
</reference>
<gene>
    <name evidence="1" type="ordered locus">Selin_0501</name>
</gene>
<protein>
    <submittedName>
        <fullName evidence="1">Uncharacterized protein</fullName>
    </submittedName>
</protein>
<proteinExistence type="predicted"/>
<dbReference type="OrthoDB" id="9798730at2"/>
<dbReference type="AlphaFoldDB" id="E6W0K0"/>
<name>E6W0K0_DESIS</name>
<dbReference type="RefSeq" id="WP_013505140.1">
    <property type="nucleotide sequence ID" value="NC_014836.1"/>
</dbReference>
<dbReference type="InParanoid" id="E6W0K0"/>
<dbReference type="KEGG" id="din:Selin_0501"/>
<dbReference type="HOGENOM" id="CLU_2600288_0_0_0"/>
<dbReference type="eggNOG" id="ENOG5032Y3Y">
    <property type="taxonomic scope" value="Bacteria"/>
</dbReference>
<organism evidence="1 2">
    <name type="scientific">Desulfurispirillum indicum (strain ATCC BAA-1389 / DSM 22839 / S5)</name>
    <dbReference type="NCBI Taxonomy" id="653733"/>
    <lineage>
        <taxon>Bacteria</taxon>
        <taxon>Pseudomonadati</taxon>
        <taxon>Chrysiogenota</taxon>
        <taxon>Chrysiogenia</taxon>
        <taxon>Chrysiogenales</taxon>
        <taxon>Chrysiogenaceae</taxon>
        <taxon>Desulfurispirillum</taxon>
    </lineage>
</organism>